<reference evidence="2 3" key="1">
    <citation type="submission" date="2019-08" db="EMBL/GenBank/DDBJ databases">
        <title>Bradyrhizobium hipponensis sp. nov., a rhizobium isolated from a Lupinus angustifolius root nodule in Tunisia.</title>
        <authorList>
            <person name="Off K."/>
            <person name="Rejili M."/>
            <person name="Mars M."/>
            <person name="Brachmann A."/>
            <person name="Marin M."/>
        </authorList>
    </citation>
    <scope>NUCLEOTIDE SEQUENCE [LARGE SCALE GENOMIC DNA]</scope>
    <source>
        <strain evidence="3">aSej3</strain>
    </source>
</reference>
<evidence type="ECO:0000313" key="2">
    <source>
        <dbReference type="EMBL" id="TYO62053.1"/>
    </source>
</evidence>
<keyword evidence="3" id="KW-1185">Reference proteome</keyword>
<dbReference type="GO" id="GO:0016740">
    <property type="term" value="F:transferase activity"/>
    <property type="evidence" value="ECO:0007669"/>
    <property type="project" value="UniProtKB-KW"/>
</dbReference>
<comment type="caution">
    <text evidence="2">The sequence shown here is derived from an EMBL/GenBank/DDBJ whole genome shotgun (WGS) entry which is preliminary data.</text>
</comment>
<accession>A0A5S4YDE4</accession>
<dbReference type="Pfam" id="PF00535">
    <property type="entry name" value="Glycos_transf_2"/>
    <property type="match status" value="1"/>
</dbReference>
<organism evidence="2 3">
    <name type="scientific">Bradyrhizobium hipponense</name>
    <dbReference type="NCBI Taxonomy" id="2605638"/>
    <lineage>
        <taxon>Bacteria</taxon>
        <taxon>Pseudomonadati</taxon>
        <taxon>Pseudomonadota</taxon>
        <taxon>Alphaproteobacteria</taxon>
        <taxon>Hyphomicrobiales</taxon>
        <taxon>Nitrobacteraceae</taxon>
        <taxon>Bradyrhizobium</taxon>
    </lineage>
</organism>
<dbReference type="CDD" id="cd04186">
    <property type="entry name" value="GT_2_like_c"/>
    <property type="match status" value="1"/>
</dbReference>
<dbReference type="AlphaFoldDB" id="A0A5S4YDE4"/>
<evidence type="ECO:0000313" key="3">
    <source>
        <dbReference type="Proteomes" id="UP000324797"/>
    </source>
</evidence>
<feature type="domain" description="Glycosyltransferase 2-like" evidence="1">
    <location>
        <begin position="490"/>
        <end position="606"/>
    </location>
</feature>
<dbReference type="InterPro" id="IPR029044">
    <property type="entry name" value="Nucleotide-diphossugar_trans"/>
</dbReference>
<evidence type="ECO:0000259" key="1">
    <source>
        <dbReference type="Pfam" id="PF00535"/>
    </source>
</evidence>
<dbReference type="SUPFAM" id="SSF53448">
    <property type="entry name" value="Nucleotide-diphospho-sugar transferases"/>
    <property type="match status" value="2"/>
</dbReference>
<dbReference type="PANTHER" id="PTHR43179:SF7">
    <property type="entry name" value="RHAMNOSYLTRANSFERASE WBBL"/>
    <property type="match status" value="1"/>
</dbReference>
<protein>
    <submittedName>
        <fullName evidence="2">Glycosyltransferase</fullName>
    </submittedName>
</protein>
<proteinExistence type="predicted"/>
<dbReference type="RefSeq" id="WP_148744054.1">
    <property type="nucleotide sequence ID" value="NZ_VSTH01000145.1"/>
</dbReference>
<keyword evidence="2" id="KW-0808">Transferase</keyword>
<sequence length="782" mass="84982">MSMSRLSCPQSEASIRPKLVSRLELAHDGTLSGFVYDAHATERRYTVEILLDGLVFSTAYADAFVPELSEQGLQASCGFAVTIDPDLLRAARILEARLANLGTLLGHPIDLESGRASLVDLRKTCELRWLGGLHFQGWIDGESALFLEAIVDGEAVAQVHATAWTHVGEAAAHRNVRAFDLHVPQRFADGRVHRVSLRREDGEPIPATAVFVAFPDGLAGMIDALGGYGAERLRGKLYDQLIPASLPLADYVNWRDRFPLLAPLASGLALAVVIAGAAGAEQTLAALETQTHEGWTAGVIDGEPLSVDTDALLEFLNDAASDTHHVVIAIAGVVLEPNALARIAAAFDAYPDAIALYGDLDFLAEDGRLWPLAFPAFDYERMLEQGYCAHLFAVRREALLAGLEARPDNLYRLFNCLLDRVGPRQANILHLPGALATLPRLDRTNASHQLAAASQMHLNARAVGADVTPQQGNLFPAVRIGRAISRQRVTVVIPTRDRLPLLRTCLDSIAPAVERCRADILVVDNDSVDPDTIAYLADLPRQAVRTLRVEGPFNFARLNNQAAAVLNSDVLCLLNNDIEASTDDWLEEMLTRLAEPDVGAVGALLTWPGGVVQHGGVVLGMNFAATHAFADRFADDPGFLDQLLVAHECSAVTAACLATRRSDYLAVGGMDEARFAVAFNDVDYCLRLRQAGKRIVLTPHAKLVHAESASRGADDRADRRGRFERELNLLRARWGEWLNEDPTYNPQLSRDGIPYGGLAWPPGPRAPRYNHLGPARDVPLGF</sequence>
<dbReference type="Proteomes" id="UP000324797">
    <property type="component" value="Unassembled WGS sequence"/>
</dbReference>
<gene>
    <name evidence="2" type="ORF">FXV83_34705</name>
</gene>
<dbReference type="PANTHER" id="PTHR43179">
    <property type="entry name" value="RHAMNOSYLTRANSFERASE WBBL"/>
    <property type="match status" value="1"/>
</dbReference>
<dbReference type="EMBL" id="VSTH01000145">
    <property type="protein sequence ID" value="TYO62053.1"/>
    <property type="molecule type" value="Genomic_DNA"/>
</dbReference>
<name>A0A5S4YDE4_9BRAD</name>
<dbReference type="InterPro" id="IPR001173">
    <property type="entry name" value="Glyco_trans_2-like"/>
</dbReference>
<dbReference type="Gene3D" id="3.90.550.10">
    <property type="entry name" value="Spore Coat Polysaccharide Biosynthesis Protein SpsA, Chain A"/>
    <property type="match status" value="1"/>
</dbReference>